<comment type="caution">
    <text evidence="1">The sequence shown here is derived from an EMBL/GenBank/DDBJ whole genome shotgun (WGS) entry which is preliminary data.</text>
</comment>
<gene>
    <name evidence="1" type="ORF">L6452_14856</name>
</gene>
<dbReference type="Proteomes" id="UP001055879">
    <property type="component" value="Linkage Group LG04"/>
</dbReference>
<proteinExistence type="predicted"/>
<reference evidence="2" key="1">
    <citation type="journal article" date="2022" name="Mol. Ecol. Resour.">
        <title>The genomes of chicory, endive, great burdock and yacon provide insights into Asteraceae palaeo-polyploidization history and plant inulin production.</title>
        <authorList>
            <person name="Fan W."/>
            <person name="Wang S."/>
            <person name="Wang H."/>
            <person name="Wang A."/>
            <person name="Jiang F."/>
            <person name="Liu H."/>
            <person name="Zhao H."/>
            <person name="Xu D."/>
            <person name="Zhang Y."/>
        </authorList>
    </citation>
    <scope>NUCLEOTIDE SEQUENCE [LARGE SCALE GENOMIC DNA]</scope>
    <source>
        <strain evidence="2">cv. Niubang</strain>
    </source>
</reference>
<organism evidence="1 2">
    <name type="scientific">Arctium lappa</name>
    <name type="common">Greater burdock</name>
    <name type="synonym">Lappa major</name>
    <dbReference type="NCBI Taxonomy" id="4217"/>
    <lineage>
        <taxon>Eukaryota</taxon>
        <taxon>Viridiplantae</taxon>
        <taxon>Streptophyta</taxon>
        <taxon>Embryophyta</taxon>
        <taxon>Tracheophyta</taxon>
        <taxon>Spermatophyta</taxon>
        <taxon>Magnoliopsida</taxon>
        <taxon>eudicotyledons</taxon>
        <taxon>Gunneridae</taxon>
        <taxon>Pentapetalae</taxon>
        <taxon>asterids</taxon>
        <taxon>campanulids</taxon>
        <taxon>Asterales</taxon>
        <taxon>Asteraceae</taxon>
        <taxon>Carduoideae</taxon>
        <taxon>Cardueae</taxon>
        <taxon>Arctiinae</taxon>
        <taxon>Arctium</taxon>
    </lineage>
</organism>
<evidence type="ECO:0000313" key="1">
    <source>
        <dbReference type="EMBL" id="KAI3735360.1"/>
    </source>
</evidence>
<protein>
    <submittedName>
        <fullName evidence="1">Uncharacterized protein</fullName>
    </submittedName>
</protein>
<sequence>MEELDVSMMLTLCVKRNILDDVKSCKFGDNNVMVFEVFMLRLCSIIDYVFNQVFVGILSRMLRNGGNQGGGGIGGDLTGVSGVFLEYWWVLVTTEETELTMVTWCIERINGIDDVTHRRR</sequence>
<name>A0ACB9CM80_ARCLA</name>
<reference evidence="1 2" key="2">
    <citation type="journal article" date="2022" name="Mol. Ecol. Resour.">
        <title>The genomes of chicory, endive, great burdock and yacon provide insights into Asteraceae paleo-polyploidization history and plant inulin production.</title>
        <authorList>
            <person name="Fan W."/>
            <person name="Wang S."/>
            <person name="Wang H."/>
            <person name="Wang A."/>
            <person name="Jiang F."/>
            <person name="Liu H."/>
            <person name="Zhao H."/>
            <person name="Xu D."/>
            <person name="Zhang Y."/>
        </authorList>
    </citation>
    <scope>NUCLEOTIDE SEQUENCE [LARGE SCALE GENOMIC DNA]</scope>
    <source>
        <strain evidence="2">cv. Niubang</strain>
    </source>
</reference>
<dbReference type="EMBL" id="CM042050">
    <property type="protein sequence ID" value="KAI3735360.1"/>
    <property type="molecule type" value="Genomic_DNA"/>
</dbReference>
<evidence type="ECO:0000313" key="2">
    <source>
        <dbReference type="Proteomes" id="UP001055879"/>
    </source>
</evidence>
<accession>A0ACB9CM80</accession>
<keyword evidence="2" id="KW-1185">Reference proteome</keyword>